<gene>
    <name evidence="3" type="ORF">HRJ53_00720</name>
</gene>
<dbReference type="GO" id="GO:0022857">
    <property type="term" value="F:transmembrane transporter activity"/>
    <property type="evidence" value="ECO:0007669"/>
    <property type="project" value="TreeGrafter"/>
</dbReference>
<proteinExistence type="predicted"/>
<accession>A0A7V8NLC6</accession>
<keyword evidence="1" id="KW-0472">Membrane</keyword>
<feature type="domain" description="MacB-like periplasmic core" evidence="2">
    <location>
        <begin position="22"/>
        <end position="247"/>
    </location>
</feature>
<evidence type="ECO:0000259" key="2">
    <source>
        <dbReference type="Pfam" id="PF12704"/>
    </source>
</evidence>
<keyword evidence="4" id="KW-1185">Reference proteome</keyword>
<evidence type="ECO:0000313" key="3">
    <source>
        <dbReference type="EMBL" id="MBA0083497.1"/>
    </source>
</evidence>
<dbReference type="PANTHER" id="PTHR30572">
    <property type="entry name" value="MEMBRANE COMPONENT OF TRANSPORTER-RELATED"/>
    <property type="match status" value="1"/>
</dbReference>
<dbReference type="AlphaFoldDB" id="A0A7V8NLC6"/>
<dbReference type="InterPro" id="IPR050250">
    <property type="entry name" value="Macrolide_Exporter_MacB"/>
</dbReference>
<evidence type="ECO:0000256" key="1">
    <source>
        <dbReference type="SAM" id="Phobius"/>
    </source>
</evidence>
<keyword evidence="1" id="KW-0812">Transmembrane</keyword>
<dbReference type="EMBL" id="JACDQQ010000073">
    <property type="protein sequence ID" value="MBA0083497.1"/>
    <property type="molecule type" value="Genomic_DNA"/>
</dbReference>
<dbReference type="PANTHER" id="PTHR30572:SF4">
    <property type="entry name" value="ABC TRANSPORTER PERMEASE YTRF"/>
    <property type="match status" value="1"/>
</dbReference>
<sequence length="283" mass="31084">MSGLAQDLRFALRQLRKSPGFTAVAVITLALGIGANTTIFSWLRSLVFDSFPGAAQPDRIVAIEHTAPDGHPLTTSYLDFRDFRDNLKLLENVTAYRGYVFSVGDAPSSERVWGEVASGGVFDMFGIKPEAGRFFSAEESNDAQNSHDVVVISHGFWKSHYHSDPSAVGSTLRVNRTPLTIIGVAPEAFHGTHAGLDFEFWIPLTMYGQLTHTGKWILEDRNARYFMLLARLAPGATIDRARDEVRSLASRMSEVDADADRGIGAVVLPEWESHFGTQAALLT</sequence>
<dbReference type="InterPro" id="IPR025857">
    <property type="entry name" value="MacB_PCD"/>
</dbReference>
<dbReference type="Proteomes" id="UP000567293">
    <property type="component" value="Unassembled WGS sequence"/>
</dbReference>
<feature type="transmembrane region" description="Helical" evidence="1">
    <location>
        <begin position="21"/>
        <end position="43"/>
    </location>
</feature>
<evidence type="ECO:0000313" key="4">
    <source>
        <dbReference type="Proteomes" id="UP000567293"/>
    </source>
</evidence>
<protein>
    <submittedName>
        <fullName evidence="3">ABC transporter permease</fullName>
    </submittedName>
</protein>
<dbReference type="Pfam" id="PF12704">
    <property type="entry name" value="MacB_PCD"/>
    <property type="match status" value="1"/>
</dbReference>
<name>A0A7V8NLC6_9BACT</name>
<feature type="non-terminal residue" evidence="3">
    <location>
        <position position="283"/>
    </location>
</feature>
<keyword evidence="1" id="KW-1133">Transmembrane helix</keyword>
<reference evidence="3" key="1">
    <citation type="submission" date="2020-06" db="EMBL/GenBank/DDBJ databases">
        <title>Legume-microbial interactions unlock mineral nutrients during tropical forest succession.</title>
        <authorList>
            <person name="Epihov D.Z."/>
        </authorList>
    </citation>
    <scope>NUCLEOTIDE SEQUENCE [LARGE SCALE GENOMIC DNA]</scope>
    <source>
        <strain evidence="3">Pan2503</strain>
    </source>
</reference>
<organism evidence="3 4">
    <name type="scientific">Candidatus Acidiferrum panamense</name>
    <dbReference type="NCBI Taxonomy" id="2741543"/>
    <lineage>
        <taxon>Bacteria</taxon>
        <taxon>Pseudomonadati</taxon>
        <taxon>Acidobacteriota</taxon>
        <taxon>Terriglobia</taxon>
        <taxon>Candidatus Acidiferrales</taxon>
        <taxon>Candidatus Acidiferrum</taxon>
    </lineage>
</organism>
<dbReference type="GO" id="GO:0005886">
    <property type="term" value="C:plasma membrane"/>
    <property type="evidence" value="ECO:0007669"/>
    <property type="project" value="TreeGrafter"/>
</dbReference>
<comment type="caution">
    <text evidence="3">The sequence shown here is derived from an EMBL/GenBank/DDBJ whole genome shotgun (WGS) entry which is preliminary data.</text>
</comment>